<dbReference type="GO" id="GO:0000122">
    <property type="term" value="P:negative regulation of transcription by RNA polymerase II"/>
    <property type="evidence" value="ECO:0007669"/>
    <property type="project" value="TreeGrafter"/>
</dbReference>
<organism evidence="5">
    <name type="scientific">Photinus pyralis</name>
    <name type="common">Common eastern firefly</name>
    <name type="synonym">Lampyris pyralis</name>
    <dbReference type="NCBI Taxonomy" id="7054"/>
    <lineage>
        <taxon>Eukaryota</taxon>
        <taxon>Metazoa</taxon>
        <taxon>Ecdysozoa</taxon>
        <taxon>Arthropoda</taxon>
        <taxon>Hexapoda</taxon>
        <taxon>Insecta</taxon>
        <taxon>Pterygota</taxon>
        <taxon>Neoptera</taxon>
        <taxon>Endopterygota</taxon>
        <taxon>Coleoptera</taxon>
        <taxon>Polyphaga</taxon>
        <taxon>Elateriformia</taxon>
        <taxon>Elateroidea</taxon>
        <taxon>Lampyridae</taxon>
        <taxon>Lampyrinae</taxon>
        <taxon>Photinus</taxon>
    </lineage>
</organism>
<dbReference type="InterPro" id="IPR004127">
    <property type="entry name" value="Prefoldin_subunit_alpha"/>
</dbReference>
<dbReference type="Gene3D" id="1.10.287.370">
    <property type="match status" value="1"/>
</dbReference>
<evidence type="ECO:0000313" key="5">
    <source>
        <dbReference type="EMBL" id="JAV86818.1"/>
    </source>
</evidence>
<dbReference type="InterPro" id="IPR009053">
    <property type="entry name" value="Prefoldin"/>
</dbReference>
<evidence type="ECO:0000256" key="4">
    <source>
        <dbReference type="SAM" id="Coils"/>
    </source>
</evidence>
<feature type="coiled-coil region" evidence="4">
    <location>
        <begin position="21"/>
        <end position="48"/>
    </location>
</feature>
<keyword evidence="2" id="KW-0539">Nucleus</keyword>
<dbReference type="PANTHER" id="PTHR15111">
    <property type="entry name" value="RNA POLYMERASE II SUBUNIT 5-MEDIATING PROTEIN NNX3"/>
    <property type="match status" value="1"/>
</dbReference>
<dbReference type="GO" id="GO:0003682">
    <property type="term" value="F:chromatin binding"/>
    <property type="evidence" value="ECO:0007669"/>
    <property type="project" value="TreeGrafter"/>
</dbReference>
<reference evidence="5" key="1">
    <citation type="journal article" date="2016" name="Sci. Rep.">
        <title>Molecular characterization of firefly nuptial gifts: a multi-omics approach sheds light on postcopulatory sexual selection.</title>
        <authorList>
            <person name="Al-Wathiqui N."/>
            <person name="Fallon T.R."/>
            <person name="South A."/>
            <person name="Weng J.K."/>
            <person name="Lewis S.M."/>
        </authorList>
    </citation>
    <scope>NUCLEOTIDE SEQUENCE</scope>
</reference>
<dbReference type="Pfam" id="PF02996">
    <property type="entry name" value="Prefoldin"/>
    <property type="match status" value="1"/>
</dbReference>
<evidence type="ECO:0000256" key="2">
    <source>
        <dbReference type="ARBA" id="ARBA00023242"/>
    </source>
</evidence>
<protein>
    <submittedName>
        <fullName evidence="5">Uncharacterized protein</fullName>
    </submittedName>
</protein>
<dbReference type="GO" id="GO:0019212">
    <property type="term" value="F:phosphatase inhibitor activity"/>
    <property type="evidence" value="ECO:0007669"/>
    <property type="project" value="TreeGrafter"/>
</dbReference>
<feature type="coiled-coil region" evidence="4">
    <location>
        <begin position="95"/>
        <end position="122"/>
    </location>
</feature>
<dbReference type="GO" id="GO:0005634">
    <property type="term" value="C:nucleus"/>
    <property type="evidence" value="ECO:0007669"/>
    <property type="project" value="UniProtKB-SubCell"/>
</dbReference>
<evidence type="ECO:0000256" key="3">
    <source>
        <dbReference type="ARBA" id="ARBA00038295"/>
    </source>
</evidence>
<dbReference type="SUPFAM" id="SSF46579">
    <property type="entry name" value="Prefoldin"/>
    <property type="match status" value="1"/>
</dbReference>
<keyword evidence="4" id="KW-0175">Coiled coil</keyword>
<accession>A0A1Y1MP15</accession>
<sequence>MEKILLQEKTSKYQLALHTQLQTNERQQDQLRLNIKKVEDLIEKLESISEQPEWPNSFIPINPLAYISATIVHTSEHYVKLGSDTYVYMCLKETLRYLQRKLEHEKETLSEYESQANQIKERFNVIADHAVSAETAHMPNEIVSSLGTAYKTSSGLYEIIEAYTED</sequence>
<dbReference type="GO" id="GO:0003714">
    <property type="term" value="F:transcription corepressor activity"/>
    <property type="evidence" value="ECO:0007669"/>
    <property type="project" value="TreeGrafter"/>
</dbReference>
<comment type="subcellular location">
    <subcellularLocation>
        <location evidence="1">Nucleus</location>
    </subcellularLocation>
</comment>
<proteinExistence type="inferred from homology"/>
<evidence type="ECO:0000256" key="1">
    <source>
        <dbReference type="ARBA" id="ARBA00004123"/>
    </source>
</evidence>
<dbReference type="PANTHER" id="PTHR15111:SF0">
    <property type="entry name" value="UNCONVENTIONAL PREFOLDIN RPB5 INTERACTOR 1"/>
    <property type="match status" value="1"/>
</dbReference>
<comment type="similarity">
    <text evidence="3">Belongs to the RNA polymerase II subunit 5-mediating protein family.</text>
</comment>
<name>A0A1Y1MP15_PHOPY</name>
<dbReference type="InterPro" id="IPR052255">
    <property type="entry name" value="RNA_pol_II_subunit5-mediator"/>
</dbReference>
<dbReference type="EMBL" id="GEZM01027133">
    <property type="protein sequence ID" value="JAV86818.1"/>
    <property type="molecule type" value="Transcribed_RNA"/>
</dbReference>
<dbReference type="AlphaFoldDB" id="A0A1Y1MP15"/>